<dbReference type="RefSeq" id="WP_096993948.1">
    <property type="nucleotide sequence ID" value="NZ_JBHSII010000006.1"/>
</dbReference>
<evidence type="ECO:0000313" key="2">
    <source>
        <dbReference type="Proteomes" id="UP000219336"/>
    </source>
</evidence>
<keyword evidence="2" id="KW-1185">Reference proteome</keyword>
<dbReference type="EMBL" id="OANU01000036">
    <property type="protein sequence ID" value="SNX48821.1"/>
    <property type="molecule type" value="Genomic_DNA"/>
</dbReference>
<name>A0A240EJY3_9VIBR</name>
<dbReference type="AlphaFoldDB" id="A0A240EJY3"/>
<evidence type="ECO:0000313" key="1">
    <source>
        <dbReference type="EMBL" id="SNX48821.1"/>
    </source>
</evidence>
<accession>A0A240EJY3</accession>
<organism evidence="1 2">
    <name type="scientific">Vibrio thalassae</name>
    <dbReference type="NCBI Taxonomy" id="1243014"/>
    <lineage>
        <taxon>Bacteria</taxon>
        <taxon>Pseudomonadati</taxon>
        <taxon>Pseudomonadota</taxon>
        <taxon>Gammaproteobacteria</taxon>
        <taxon>Vibrionales</taxon>
        <taxon>Vibrionaceae</taxon>
        <taxon>Vibrio</taxon>
    </lineage>
</organism>
<protein>
    <submittedName>
        <fullName evidence="1">Uncharacterized protein</fullName>
    </submittedName>
</protein>
<reference evidence="2" key="1">
    <citation type="submission" date="2016-06" db="EMBL/GenBank/DDBJ databases">
        <authorList>
            <person name="Rodrigo-Torres L."/>
            <person name="Arahal R.D."/>
            <person name="Lucena T."/>
        </authorList>
    </citation>
    <scope>NUCLEOTIDE SEQUENCE [LARGE SCALE GENOMIC DNA]</scope>
    <source>
        <strain evidence="2">CECT8203</strain>
    </source>
</reference>
<gene>
    <name evidence="1" type="ORF">VTH8203_02458</name>
</gene>
<sequence>MSNKIDDLVQVAELALQAKCLDAVLNINNQYVGQDINEQDYIEYNEVLTGIWAEIIELAQAVFCQSKSVYIAINKEVLASCSTLFREVWVGAISDLTRKLIA</sequence>
<proteinExistence type="predicted"/>
<dbReference type="Proteomes" id="UP000219336">
    <property type="component" value="Unassembled WGS sequence"/>
</dbReference>